<feature type="domain" description="Peptidase S8/S53" evidence="7">
    <location>
        <begin position="21"/>
        <end position="274"/>
    </location>
</feature>
<name>A0ABV7Z9F4_9DEIO</name>
<evidence type="ECO:0000313" key="9">
    <source>
        <dbReference type="Proteomes" id="UP001595803"/>
    </source>
</evidence>
<dbReference type="PRINTS" id="PR00723">
    <property type="entry name" value="SUBTILISIN"/>
</dbReference>
<evidence type="ECO:0000313" key="8">
    <source>
        <dbReference type="EMBL" id="MFC3832931.1"/>
    </source>
</evidence>
<comment type="caution">
    <text evidence="8">The sequence shown here is derived from an EMBL/GenBank/DDBJ whole genome shotgun (WGS) entry which is preliminary data.</text>
</comment>
<evidence type="ECO:0000256" key="6">
    <source>
        <dbReference type="SAM" id="MobiDB-lite"/>
    </source>
</evidence>
<dbReference type="EMBL" id="JBHRZG010000009">
    <property type="protein sequence ID" value="MFC3832931.1"/>
    <property type="molecule type" value="Genomic_DNA"/>
</dbReference>
<dbReference type="Proteomes" id="UP001595803">
    <property type="component" value="Unassembled WGS sequence"/>
</dbReference>
<evidence type="ECO:0000259" key="7">
    <source>
        <dbReference type="Pfam" id="PF00082"/>
    </source>
</evidence>
<protein>
    <submittedName>
        <fullName evidence="8">S8 family serine peptidase</fullName>
    </submittedName>
</protein>
<evidence type="ECO:0000256" key="1">
    <source>
        <dbReference type="ARBA" id="ARBA00011073"/>
    </source>
</evidence>
<dbReference type="Gene3D" id="3.40.50.200">
    <property type="entry name" value="Peptidase S8/S53 domain"/>
    <property type="match status" value="1"/>
</dbReference>
<proteinExistence type="inferred from homology"/>
<evidence type="ECO:0000256" key="5">
    <source>
        <dbReference type="PROSITE-ProRule" id="PRU01240"/>
    </source>
</evidence>
<evidence type="ECO:0000256" key="4">
    <source>
        <dbReference type="ARBA" id="ARBA00022825"/>
    </source>
</evidence>
<comment type="similarity">
    <text evidence="1 5">Belongs to the peptidase S8 family.</text>
</comment>
<keyword evidence="3 5" id="KW-0378">Hydrolase</keyword>
<keyword evidence="4 5" id="KW-0720">Serine protease</keyword>
<dbReference type="PANTHER" id="PTHR43806">
    <property type="entry name" value="PEPTIDASE S8"/>
    <property type="match status" value="1"/>
</dbReference>
<gene>
    <name evidence="8" type="ORF">ACFOSB_08695</name>
</gene>
<sequence>MSWDLAAIQLPALETRVGAPAVTVAILDTGLSAQPQLNGVQRSGYDFISDPRTAGDGGGRDPQAWASRGGVGYHGTAVAGLVHQVNPSARLLHVRIIGRADTATLADALDGLRWAAGLPVPGVPANPFPARVINASFKLKDVPYTGCAPAMQRAVDEVIAHGSVIVAAAGNSRAAAARYTPGGCRGVITVAATGTQGRRAPYSNWGAAVALAAPGGTATERIDVLLPGGGEAERTGTSFAAPLVAGAASLLVAEHPGLRPTEVSAILRHSARPFAGGQCDQLRARSCGAGVLDVRAALGLASGWAAATRPEHGRPLPARPDARGRFDPQGPGSS</sequence>
<dbReference type="SUPFAM" id="SSF52743">
    <property type="entry name" value="Subtilisin-like"/>
    <property type="match status" value="1"/>
</dbReference>
<feature type="active site" description="Charge relay system" evidence="5">
    <location>
        <position position="28"/>
    </location>
</feature>
<feature type="active site" description="Charge relay system" evidence="5">
    <location>
        <position position="238"/>
    </location>
</feature>
<dbReference type="InterPro" id="IPR023828">
    <property type="entry name" value="Peptidase_S8_Ser-AS"/>
</dbReference>
<dbReference type="PROSITE" id="PS51892">
    <property type="entry name" value="SUBTILASE"/>
    <property type="match status" value="1"/>
</dbReference>
<reference evidence="9" key="1">
    <citation type="journal article" date="2019" name="Int. J. Syst. Evol. Microbiol.">
        <title>The Global Catalogue of Microorganisms (GCM) 10K type strain sequencing project: providing services to taxonomists for standard genome sequencing and annotation.</title>
        <authorList>
            <consortium name="The Broad Institute Genomics Platform"/>
            <consortium name="The Broad Institute Genome Sequencing Center for Infectious Disease"/>
            <person name="Wu L."/>
            <person name="Ma J."/>
        </authorList>
    </citation>
    <scope>NUCLEOTIDE SEQUENCE [LARGE SCALE GENOMIC DNA]</scope>
    <source>
        <strain evidence="9">CCTCC AB 2017081</strain>
    </source>
</reference>
<keyword evidence="9" id="KW-1185">Reference proteome</keyword>
<dbReference type="InterPro" id="IPR000209">
    <property type="entry name" value="Peptidase_S8/S53_dom"/>
</dbReference>
<dbReference type="PROSITE" id="PS00138">
    <property type="entry name" value="SUBTILASE_SER"/>
    <property type="match status" value="1"/>
</dbReference>
<organism evidence="8 9">
    <name type="scientific">Deinococcus rufus</name>
    <dbReference type="NCBI Taxonomy" id="2136097"/>
    <lineage>
        <taxon>Bacteria</taxon>
        <taxon>Thermotogati</taxon>
        <taxon>Deinococcota</taxon>
        <taxon>Deinococci</taxon>
        <taxon>Deinococcales</taxon>
        <taxon>Deinococcaceae</taxon>
        <taxon>Deinococcus</taxon>
    </lineage>
</organism>
<dbReference type="PANTHER" id="PTHR43806:SF11">
    <property type="entry name" value="CEREVISIN-RELATED"/>
    <property type="match status" value="1"/>
</dbReference>
<dbReference type="InterPro" id="IPR036852">
    <property type="entry name" value="Peptidase_S8/S53_dom_sf"/>
</dbReference>
<feature type="region of interest" description="Disordered" evidence="6">
    <location>
        <begin position="306"/>
        <end position="334"/>
    </location>
</feature>
<accession>A0ABV7Z9F4</accession>
<dbReference type="InterPro" id="IPR050131">
    <property type="entry name" value="Peptidase_S8_subtilisin-like"/>
</dbReference>
<dbReference type="RefSeq" id="WP_380101714.1">
    <property type="nucleotide sequence ID" value="NZ_JBHRZG010000009.1"/>
</dbReference>
<evidence type="ECO:0000256" key="2">
    <source>
        <dbReference type="ARBA" id="ARBA00022670"/>
    </source>
</evidence>
<feature type="active site" description="Charge relay system" evidence="5">
    <location>
        <position position="74"/>
    </location>
</feature>
<feature type="compositionally biased region" description="Basic and acidic residues" evidence="6">
    <location>
        <begin position="309"/>
        <end position="326"/>
    </location>
</feature>
<evidence type="ECO:0000256" key="3">
    <source>
        <dbReference type="ARBA" id="ARBA00022801"/>
    </source>
</evidence>
<keyword evidence="2 5" id="KW-0645">Protease</keyword>
<dbReference type="Pfam" id="PF00082">
    <property type="entry name" value="Peptidase_S8"/>
    <property type="match status" value="1"/>
</dbReference>
<dbReference type="InterPro" id="IPR015500">
    <property type="entry name" value="Peptidase_S8_subtilisin-rel"/>
</dbReference>